<evidence type="ECO:0000256" key="1">
    <source>
        <dbReference type="SAM" id="Coils"/>
    </source>
</evidence>
<keyword evidence="3" id="KW-1185">Reference proteome</keyword>
<dbReference type="AlphaFoldDB" id="A0A1M7Y3N2"/>
<proteinExistence type="predicted"/>
<dbReference type="Proteomes" id="UP000184612">
    <property type="component" value="Unassembled WGS sequence"/>
</dbReference>
<keyword evidence="1" id="KW-0175">Coiled coil</keyword>
<accession>A0A1M7Y3N2</accession>
<name>A0A1M7Y3N2_9FIRM</name>
<evidence type="ECO:0000313" key="3">
    <source>
        <dbReference type="Proteomes" id="UP000184612"/>
    </source>
</evidence>
<dbReference type="EMBL" id="FRFD01000004">
    <property type="protein sequence ID" value="SHO46812.1"/>
    <property type="molecule type" value="Genomic_DNA"/>
</dbReference>
<gene>
    <name evidence="2" type="ORF">SAMN02745217_01296</name>
</gene>
<sequence>MPDKQSFYQEINETTIFDENFHKKVYGYSVCDESFLPTVAAKLTGIGRKDVIQAYNEWFTRWKAEDDKVMKSVAEWYMKECDKKFEEFQKEQQEKAVEDWKQKKIALLLEKKNLLLLTEN</sequence>
<evidence type="ECO:0000313" key="2">
    <source>
        <dbReference type="EMBL" id="SHO46812.1"/>
    </source>
</evidence>
<protein>
    <submittedName>
        <fullName evidence="2">Uncharacterized protein</fullName>
    </submittedName>
</protein>
<feature type="coiled-coil region" evidence="1">
    <location>
        <begin position="83"/>
        <end position="110"/>
    </location>
</feature>
<dbReference type="OrthoDB" id="2066773at2"/>
<reference evidence="2 3" key="1">
    <citation type="submission" date="2016-12" db="EMBL/GenBank/DDBJ databases">
        <authorList>
            <person name="Song W.-J."/>
            <person name="Kurnit D.M."/>
        </authorList>
    </citation>
    <scope>NUCLEOTIDE SEQUENCE [LARGE SCALE GENOMIC DNA]</scope>
    <source>
        <strain evidence="2 3">DSM 12503</strain>
    </source>
</reference>
<organism evidence="2 3">
    <name type="scientific">Anaerocolumna xylanovorans DSM 12503</name>
    <dbReference type="NCBI Taxonomy" id="1121345"/>
    <lineage>
        <taxon>Bacteria</taxon>
        <taxon>Bacillati</taxon>
        <taxon>Bacillota</taxon>
        <taxon>Clostridia</taxon>
        <taxon>Lachnospirales</taxon>
        <taxon>Lachnospiraceae</taxon>
        <taxon>Anaerocolumna</taxon>
    </lineage>
</organism>
<dbReference type="RefSeq" id="WP_073588044.1">
    <property type="nucleotide sequence ID" value="NZ_FRFD01000004.1"/>
</dbReference>
<dbReference type="STRING" id="1121345.SAMN02745217_01296"/>